<dbReference type="EMBL" id="JAFJYH010000096">
    <property type="protein sequence ID" value="KAG4419878.1"/>
    <property type="molecule type" value="Genomic_DNA"/>
</dbReference>
<dbReference type="OrthoDB" id="5275938at2759"/>
<gene>
    <name evidence="1" type="ORF">IFR04_007010</name>
</gene>
<dbReference type="Proteomes" id="UP000664132">
    <property type="component" value="Unassembled WGS sequence"/>
</dbReference>
<organism evidence="1 2">
    <name type="scientific">Cadophora malorum</name>
    <dbReference type="NCBI Taxonomy" id="108018"/>
    <lineage>
        <taxon>Eukaryota</taxon>
        <taxon>Fungi</taxon>
        <taxon>Dikarya</taxon>
        <taxon>Ascomycota</taxon>
        <taxon>Pezizomycotina</taxon>
        <taxon>Leotiomycetes</taxon>
        <taxon>Helotiales</taxon>
        <taxon>Ploettnerulaceae</taxon>
        <taxon>Cadophora</taxon>
    </lineage>
</organism>
<sequence length="217" mass="25196">MNHVQRLNELMTKPWVEDWLKGEEVLSLKPGNENWLFIAWVFGRAKIFEDLANHLIRSIRVDDDGYCRSTRDEPLIKPLSAGIIEPITGIRKEVIRQLLAPAYSDFKLYDSRKRLICQRGKTRDNRAACDTSIYYSLSISLVRIGLLSLKLPIQIQYNVNELCSKLRSITIERFDPTHMCGPTCKYNENIRRTLVAIPSPVKTFHVEHMRRQREALG</sequence>
<dbReference type="AlphaFoldDB" id="A0A8H7WAL2"/>
<proteinExistence type="predicted"/>
<comment type="caution">
    <text evidence="1">The sequence shown here is derived from an EMBL/GenBank/DDBJ whole genome shotgun (WGS) entry which is preliminary data.</text>
</comment>
<evidence type="ECO:0000313" key="2">
    <source>
        <dbReference type="Proteomes" id="UP000664132"/>
    </source>
</evidence>
<accession>A0A8H7WAL2</accession>
<keyword evidence="2" id="KW-1185">Reference proteome</keyword>
<name>A0A8H7WAL2_9HELO</name>
<protein>
    <submittedName>
        <fullName evidence="1">Uncharacterized protein</fullName>
    </submittedName>
</protein>
<reference evidence="1" key="1">
    <citation type="submission" date="2021-02" db="EMBL/GenBank/DDBJ databases">
        <title>Genome sequence Cadophora malorum strain M34.</title>
        <authorList>
            <person name="Stefanovic E."/>
            <person name="Vu D."/>
            <person name="Scully C."/>
            <person name="Dijksterhuis J."/>
            <person name="Roader J."/>
            <person name="Houbraken J."/>
        </authorList>
    </citation>
    <scope>NUCLEOTIDE SEQUENCE</scope>
    <source>
        <strain evidence="1">M34</strain>
    </source>
</reference>
<evidence type="ECO:0000313" key="1">
    <source>
        <dbReference type="EMBL" id="KAG4419878.1"/>
    </source>
</evidence>